<evidence type="ECO:0000313" key="10">
    <source>
        <dbReference type="Proteomes" id="UP000694888"/>
    </source>
</evidence>
<feature type="transmembrane region" description="Helical" evidence="8">
    <location>
        <begin position="629"/>
        <end position="651"/>
    </location>
</feature>
<keyword evidence="2" id="KW-0597">Phosphoprotein</keyword>
<feature type="compositionally biased region" description="Polar residues" evidence="7">
    <location>
        <begin position="222"/>
        <end position="236"/>
    </location>
</feature>
<sequence>MPDQTTLEAPQFSTTDSAPEPELVSSPTTENPHLVETSPEPEQEPPTVNSEPEQEPSTEVTSEPEQEPSAETVNSEPEQEPSTEVTSEPEQEPSTETVNSEPEQEPTTEANSEPEQEPSTETVNFEPEQEPSTETVNSEPEQEPSTETTSEPEQEPSTETTSQPEQEPSTETVNSEPEQEPTTEANSEPEQEPSSENTTEPEEEPSNETTSEPEQEPSTESVNSEPEQEPSTESVNSEPEQEPSTEQSTEPENALIEDSVSEPEIEPLANQTDPEASAEFQNGNFTTVSNGNLSAETFPLPEEELSSANFTGQDFLDNSSYPEAEQEGSAEFEPFGNSTSPINSEPESLFNNLTEPEDAFEPDPESEGSSEINPEPVGEGEEWPEPGPDWSTALDTWGFAWPFHISFTAFCFILVTLSAILVIILSVAENGWRRSSKSVITLSLLILSFALTRAIFLCSDAYGHASKVSMVFLRIVFSVGLPGFTASFSNLLLIILDTTKSTAGPPRFLKLSFVLRLYCVHLCVVVVVDVLVFQFQGWTKIALFLCQLFFILYGLLASVGFFYAARILKRNLAASKGMKDGLQSRLSFLRVLSYACGVVATVLAVVNMYAAVGDMGVFSEKLTVGAWQWWAVTTTMRTLEIAACVLVLAAFMNTSKASVLKGGWARVRRRMGGLNTRVSPRHKLRAVTEAWAVRVDTRHTTVSESEKT</sequence>
<feature type="compositionally biased region" description="Acidic residues" evidence="7">
    <location>
        <begin position="77"/>
        <end position="93"/>
    </location>
</feature>
<dbReference type="PANTHER" id="PTHR35578:SF6">
    <property type="entry name" value="PROLINE-RICH TRANSMEMBRANE PROTEIN 4"/>
    <property type="match status" value="1"/>
</dbReference>
<feature type="compositionally biased region" description="Acidic residues" evidence="7">
    <location>
        <begin position="177"/>
        <end position="217"/>
    </location>
</feature>
<gene>
    <name evidence="11" type="primary">LOC101847198</name>
</gene>
<accession>A0ABM0JTG4</accession>
<feature type="transmembrane region" description="Helical" evidence="8">
    <location>
        <begin position="401"/>
        <end position="427"/>
    </location>
</feature>
<evidence type="ECO:0000256" key="8">
    <source>
        <dbReference type="SAM" id="Phobius"/>
    </source>
</evidence>
<evidence type="ECO:0000256" key="4">
    <source>
        <dbReference type="ARBA" id="ARBA00022729"/>
    </source>
</evidence>
<reference evidence="11" key="1">
    <citation type="submission" date="2025-08" db="UniProtKB">
        <authorList>
            <consortium name="RefSeq"/>
        </authorList>
    </citation>
    <scope>IDENTIFICATION</scope>
</reference>
<feature type="transmembrane region" description="Helical" evidence="8">
    <location>
        <begin position="541"/>
        <end position="565"/>
    </location>
</feature>
<evidence type="ECO:0000259" key="9">
    <source>
        <dbReference type="Pfam" id="PF25987"/>
    </source>
</evidence>
<proteinExistence type="predicted"/>
<feature type="domain" description="Proline-rich transmembrane protein 3/4" evidence="9">
    <location>
        <begin position="379"/>
        <end position="652"/>
    </location>
</feature>
<feature type="compositionally biased region" description="Low complexity" evidence="7">
    <location>
        <begin position="157"/>
        <end position="172"/>
    </location>
</feature>
<feature type="compositionally biased region" description="Polar residues" evidence="7">
    <location>
        <begin position="1"/>
        <end position="17"/>
    </location>
</feature>
<keyword evidence="10" id="KW-1185">Reference proteome</keyword>
<keyword evidence="3 8" id="KW-0812">Transmembrane</keyword>
<feature type="compositionally biased region" description="Polar residues" evidence="7">
    <location>
        <begin position="336"/>
        <end position="354"/>
    </location>
</feature>
<organism evidence="10 11">
    <name type="scientific">Aplysia californica</name>
    <name type="common">California sea hare</name>
    <dbReference type="NCBI Taxonomy" id="6500"/>
    <lineage>
        <taxon>Eukaryota</taxon>
        <taxon>Metazoa</taxon>
        <taxon>Spiralia</taxon>
        <taxon>Lophotrochozoa</taxon>
        <taxon>Mollusca</taxon>
        <taxon>Gastropoda</taxon>
        <taxon>Heterobranchia</taxon>
        <taxon>Euthyneura</taxon>
        <taxon>Tectipleura</taxon>
        <taxon>Aplysiida</taxon>
        <taxon>Aplysioidea</taxon>
        <taxon>Aplysiidae</taxon>
        <taxon>Aplysia</taxon>
    </lineage>
</organism>
<comment type="subcellular location">
    <subcellularLocation>
        <location evidence="1">Membrane</location>
        <topology evidence="1">Multi-pass membrane protein</topology>
    </subcellularLocation>
</comment>
<feature type="compositionally biased region" description="Polar residues" evidence="7">
    <location>
        <begin position="269"/>
        <end position="295"/>
    </location>
</feature>
<feature type="compositionally biased region" description="Low complexity" evidence="7">
    <location>
        <begin position="242"/>
        <end position="252"/>
    </location>
</feature>
<name>A0ABM0JTG4_APLCA</name>
<dbReference type="PANTHER" id="PTHR35578">
    <property type="entry name" value="PROLINE-RICH TRANSMEMBRANE PROTEIN 4-RELATED"/>
    <property type="match status" value="1"/>
</dbReference>
<evidence type="ECO:0000256" key="7">
    <source>
        <dbReference type="SAM" id="MobiDB-lite"/>
    </source>
</evidence>
<evidence type="ECO:0000256" key="1">
    <source>
        <dbReference type="ARBA" id="ARBA00004141"/>
    </source>
</evidence>
<evidence type="ECO:0000313" key="11">
    <source>
        <dbReference type="RefSeq" id="XP_005101081.1"/>
    </source>
</evidence>
<keyword evidence="6 8" id="KW-0472">Membrane</keyword>
<feature type="compositionally biased region" description="Acidic residues" evidence="7">
    <location>
        <begin position="355"/>
        <end position="368"/>
    </location>
</feature>
<evidence type="ECO:0000256" key="3">
    <source>
        <dbReference type="ARBA" id="ARBA00022692"/>
    </source>
</evidence>
<keyword evidence="5 8" id="KW-1133">Transmembrane helix</keyword>
<evidence type="ECO:0000256" key="6">
    <source>
        <dbReference type="ARBA" id="ARBA00023136"/>
    </source>
</evidence>
<dbReference type="Pfam" id="PF25987">
    <property type="entry name" value="PRRT3"/>
    <property type="match status" value="1"/>
</dbReference>
<feature type="region of interest" description="Disordered" evidence="7">
    <location>
        <begin position="1"/>
        <end position="388"/>
    </location>
</feature>
<feature type="compositionally biased region" description="Acidic residues" evidence="7">
    <location>
        <begin position="140"/>
        <end position="156"/>
    </location>
</feature>
<dbReference type="GeneID" id="101847198"/>
<evidence type="ECO:0000256" key="2">
    <source>
        <dbReference type="ARBA" id="ARBA00022553"/>
    </source>
</evidence>
<feature type="transmembrane region" description="Helical" evidence="8">
    <location>
        <begin position="439"/>
        <end position="463"/>
    </location>
</feature>
<feature type="transmembrane region" description="Helical" evidence="8">
    <location>
        <begin position="586"/>
        <end position="609"/>
    </location>
</feature>
<evidence type="ECO:0000256" key="5">
    <source>
        <dbReference type="ARBA" id="ARBA00022989"/>
    </source>
</evidence>
<dbReference type="Proteomes" id="UP000694888">
    <property type="component" value="Unplaced"/>
</dbReference>
<feature type="transmembrane region" description="Helical" evidence="8">
    <location>
        <begin position="475"/>
        <end position="496"/>
    </location>
</feature>
<dbReference type="RefSeq" id="XP_005101081.1">
    <property type="nucleotide sequence ID" value="XM_005101024.3"/>
</dbReference>
<feature type="transmembrane region" description="Helical" evidence="8">
    <location>
        <begin position="517"/>
        <end position="535"/>
    </location>
</feature>
<dbReference type="InterPro" id="IPR052836">
    <property type="entry name" value="PRRT_domain-containing"/>
</dbReference>
<keyword evidence="4" id="KW-0732">Signal</keyword>
<feature type="compositionally biased region" description="Acidic residues" evidence="7">
    <location>
        <begin position="102"/>
        <end position="118"/>
    </location>
</feature>
<feature type="compositionally biased region" description="Acidic residues" evidence="7">
    <location>
        <begin position="52"/>
        <end position="68"/>
    </location>
</feature>
<feature type="compositionally biased region" description="Polar residues" evidence="7">
    <location>
        <begin position="306"/>
        <end position="321"/>
    </location>
</feature>
<protein>
    <submittedName>
        <fullName evidence="11">Flocculation protein FLO11</fullName>
    </submittedName>
</protein>
<dbReference type="InterPro" id="IPR059081">
    <property type="entry name" value="PRRT3-4"/>
</dbReference>